<dbReference type="SUPFAM" id="SSF52058">
    <property type="entry name" value="L domain-like"/>
    <property type="match status" value="1"/>
</dbReference>
<dbReference type="EMBL" id="CP101751">
    <property type="protein sequence ID" value="UUC46540.1"/>
    <property type="molecule type" value="Genomic_DNA"/>
</dbReference>
<evidence type="ECO:0000313" key="2">
    <source>
        <dbReference type="Proteomes" id="UP001059844"/>
    </source>
</evidence>
<protein>
    <submittedName>
        <fullName evidence="1">BspA family leucine-rich repeat surface protein</fullName>
    </submittedName>
</protein>
<dbReference type="Proteomes" id="UP001059844">
    <property type="component" value="Chromosome"/>
</dbReference>
<dbReference type="Gene3D" id="3.80.10.10">
    <property type="entry name" value="Ribonuclease Inhibitor"/>
    <property type="match status" value="2"/>
</dbReference>
<reference evidence="1" key="1">
    <citation type="submission" date="2022-07" db="EMBL/GenBank/DDBJ databases">
        <title>Isolation, identification, and degradation of a PFOSA degrading strain from sewage treatment plant.</title>
        <authorList>
            <person name="Zhang L."/>
            <person name="Huo Y."/>
        </authorList>
    </citation>
    <scope>NUCLEOTIDE SEQUENCE</scope>
    <source>
        <strain evidence="1">C1</strain>
    </source>
</reference>
<dbReference type="RefSeq" id="WP_256552204.1">
    <property type="nucleotide sequence ID" value="NZ_CP101751.1"/>
</dbReference>
<gene>
    <name evidence="1" type="ORF">NOX80_04900</name>
</gene>
<dbReference type="Pfam" id="PF03382">
    <property type="entry name" value="DUF285"/>
    <property type="match status" value="1"/>
</dbReference>
<keyword evidence="2" id="KW-1185">Reference proteome</keyword>
<proteinExistence type="predicted"/>
<name>A0ABY5IUT3_9FLAO</name>
<dbReference type="InterPro" id="IPR005046">
    <property type="entry name" value="DUF285"/>
</dbReference>
<evidence type="ECO:0000313" key="1">
    <source>
        <dbReference type="EMBL" id="UUC46540.1"/>
    </source>
</evidence>
<accession>A0ABY5IUT3</accession>
<organism evidence="1 2">
    <name type="scientific">Flavobacterium cerinum</name>
    <dbReference type="NCBI Taxonomy" id="2502784"/>
    <lineage>
        <taxon>Bacteria</taxon>
        <taxon>Pseudomonadati</taxon>
        <taxon>Bacteroidota</taxon>
        <taxon>Flavobacteriia</taxon>
        <taxon>Flavobacteriales</taxon>
        <taxon>Flavobacteriaceae</taxon>
        <taxon>Flavobacterium</taxon>
    </lineage>
</organism>
<sequence>MGTIADKLTYLGQTKSEIRDAIISKGGTVTAETPFREYAERIREIKSETTVNPDEWKRPADWLSIEGRVKVGDQKFVGLYAIFEDSNFAALSATGNYTVDWGDGVVENYASGIQANHIYSYSAFPGTDSSRGYRQAIVTVTPQAGQSLTNINLQRKHTQAGLGAYSTGWLDVRVSGSNITSFGIGGVVVSHRILEAFSFLGSNQIADFRKFFLGCSQLQAVLALDTSKGNNFGTMFSSCSALKNAPMLETGKGLDFSYMFESCTQLKTVPLLETSNGASFSGMFYGCSSLKTIPLFNTIKGIDFSMMFSFNTALETVPLLNFASGEVFTSMFESCSHLRTVPLFETSKATDFSYMFQDCVALQTVPLFKASSVIDFTSMFFGCVALQTLPAFDTAKAGSMGGMLTNCTSLSKATFLGTKVTISYVGCKLSRNALVDIFKSLATGVTSKSVTITNNWGASSLSASEKAIATGKGWTIIG</sequence>
<dbReference type="InterPro" id="IPR032675">
    <property type="entry name" value="LRR_dom_sf"/>
</dbReference>